<sequence>MVTATATRKSAKPSARKVPKHTPALQRVIPYQEKVRLMVIEVLREESGRELAASARFNGQEFDWEQHNAQFRQDYAETSLRDLLTYARKLYGLQNLDEVRDRRAAHKATRTGRLNALNGLSTTDDLDTDEELEVDLEEDINLDD</sequence>
<organism evidence="2">
    <name type="scientific">Leptolyngbya sp. NK1-12</name>
    <dbReference type="NCBI Taxonomy" id="2547451"/>
    <lineage>
        <taxon>Bacteria</taxon>
        <taxon>Bacillati</taxon>
        <taxon>Cyanobacteriota</taxon>
        <taxon>Cyanophyceae</taxon>
        <taxon>Leptolyngbyales</taxon>
        <taxon>Leptolyngbyaceae</taxon>
        <taxon>Leptolyngbya group</taxon>
        <taxon>Leptolyngbya</taxon>
    </lineage>
</organism>
<dbReference type="AlphaFoldDB" id="A0AA96WM80"/>
<keyword evidence="2" id="KW-0614">Plasmid</keyword>
<feature type="compositionally biased region" description="Basic residues" evidence="1">
    <location>
        <begin position="9"/>
        <end position="20"/>
    </location>
</feature>
<feature type="region of interest" description="Disordered" evidence="1">
    <location>
        <begin position="1"/>
        <end position="23"/>
    </location>
</feature>
<accession>A0AA96WM80</accession>
<evidence type="ECO:0000313" key="2">
    <source>
        <dbReference type="EMBL" id="WNZ28123.1"/>
    </source>
</evidence>
<protein>
    <submittedName>
        <fullName evidence="2">Uncharacterized protein</fullName>
    </submittedName>
</protein>
<dbReference type="RefSeq" id="WP_316437155.1">
    <property type="nucleotide sequence ID" value="NZ_CP053588.1"/>
</dbReference>
<gene>
    <name evidence="2" type="ORF">HJG54_35060</name>
</gene>
<geneLocation type="plasmid" evidence="2">
    <name>p1</name>
</geneLocation>
<evidence type="ECO:0000256" key="1">
    <source>
        <dbReference type="SAM" id="MobiDB-lite"/>
    </source>
</evidence>
<proteinExistence type="predicted"/>
<name>A0AA96WM80_9CYAN</name>
<reference evidence="2" key="1">
    <citation type="submission" date="2020-05" db="EMBL/GenBank/DDBJ databases">
        <authorList>
            <person name="Zhu T."/>
            <person name="Keshari N."/>
            <person name="Lu X."/>
        </authorList>
    </citation>
    <scope>NUCLEOTIDE SEQUENCE</scope>
    <source>
        <strain evidence="2">NK1-12</strain>
        <plasmid evidence="2">p1</plasmid>
    </source>
</reference>
<dbReference type="EMBL" id="CP053588">
    <property type="protein sequence ID" value="WNZ28123.1"/>
    <property type="molecule type" value="Genomic_DNA"/>
</dbReference>